<dbReference type="RefSeq" id="WP_060778724.1">
    <property type="nucleotide sequence ID" value="NZ_CAJHLF010000011.1"/>
</dbReference>
<keyword evidence="4 7" id="KW-0808">Transferase</keyword>
<evidence type="ECO:0000259" key="6">
    <source>
        <dbReference type="Pfam" id="PF00155"/>
    </source>
</evidence>
<feature type="domain" description="Aminotransferase class I/classII large" evidence="6">
    <location>
        <begin position="29"/>
        <end position="375"/>
    </location>
</feature>
<reference evidence="7 8" key="1">
    <citation type="submission" date="2020-12" db="EMBL/GenBank/DDBJ databases">
        <title>FDA dAtabase for Regulatory Grade micrObial Sequences (FDA-ARGOS): Supporting development and validation of Infectious Disease Dx tests.</title>
        <authorList>
            <person name="Sproer C."/>
            <person name="Gronow S."/>
            <person name="Severitt S."/>
            <person name="Schroder I."/>
            <person name="Tallon L."/>
            <person name="Sadzewicz L."/>
            <person name="Zhao X."/>
            <person name="Boylan J."/>
            <person name="Ott S."/>
            <person name="Bowen H."/>
            <person name="Vavikolanu K."/>
            <person name="Mehta A."/>
            <person name="Aluvathingal J."/>
            <person name="Nadendla S."/>
            <person name="Lowell S."/>
            <person name="Myers T."/>
            <person name="Yan Y."/>
            <person name="Sichtig H."/>
        </authorList>
    </citation>
    <scope>NUCLEOTIDE SEQUENCE [LARGE SCALE GENOMIC DNA]</scope>
    <source>
        <strain evidence="7 8">FDAARGOS_911</strain>
    </source>
</reference>
<dbReference type="CDD" id="cd00609">
    <property type="entry name" value="AAT_like"/>
    <property type="match status" value="1"/>
</dbReference>
<dbReference type="OrthoDB" id="9802328at2"/>
<dbReference type="InterPro" id="IPR015424">
    <property type="entry name" value="PyrdxlP-dep_Trfase"/>
</dbReference>
<comment type="cofactor">
    <cofactor evidence="1">
        <name>pyridoxal 5'-phosphate</name>
        <dbReference type="ChEBI" id="CHEBI:597326"/>
    </cofactor>
</comment>
<dbReference type="Gene3D" id="3.40.640.10">
    <property type="entry name" value="Type I PLP-dependent aspartate aminotransferase-like (Major domain)"/>
    <property type="match status" value="1"/>
</dbReference>
<dbReference type="AlphaFoldDB" id="A0A0X8FFD2"/>
<evidence type="ECO:0000313" key="8">
    <source>
        <dbReference type="Proteomes" id="UP000594771"/>
    </source>
</evidence>
<evidence type="ECO:0000256" key="5">
    <source>
        <dbReference type="ARBA" id="ARBA00022898"/>
    </source>
</evidence>
<dbReference type="PANTHER" id="PTHR46383">
    <property type="entry name" value="ASPARTATE AMINOTRANSFERASE"/>
    <property type="match status" value="1"/>
</dbReference>
<evidence type="ECO:0000256" key="1">
    <source>
        <dbReference type="ARBA" id="ARBA00001933"/>
    </source>
</evidence>
<gene>
    <name evidence="7" type="ORF">I6G68_02750</name>
</gene>
<dbReference type="EMBL" id="CP065662">
    <property type="protein sequence ID" value="QPS02006.1"/>
    <property type="molecule type" value="Genomic_DNA"/>
</dbReference>
<evidence type="ECO:0000256" key="2">
    <source>
        <dbReference type="ARBA" id="ARBA00007441"/>
    </source>
</evidence>
<dbReference type="GO" id="GO:0008483">
    <property type="term" value="F:transaminase activity"/>
    <property type="evidence" value="ECO:0007669"/>
    <property type="project" value="UniProtKB-KW"/>
</dbReference>
<dbReference type="GeneID" id="35766988"/>
<dbReference type="GO" id="GO:0006520">
    <property type="term" value="P:amino acid metabolic process"/>
    <property type="evidence" value="ECO:0007669"/>
    <property type="project" value="InterPro"/>
</dbReference>
<dbReference type="Proteomes" id="UP000594771">
    <property type="component" value="Chromosome"/>
</dbReference>
<accession>A0A0X8FFD2</accession>
<dbReference type="Pfam" id="PF00155">
    <property type="entry name" value="Aminotran_1_2"/>
    <property type="match status" value="1"/>
</dbReference>
<protein>
    <submittedName>
        <fullName evidence="7">Aminotransferase class I/II-fold pyridoxal phosphate-dependent enzyme</fullName>
    </submittedName>
</protein>
<sequence>MKINHRYLNTAPSIIREFAETFAQIDGLLPFTIGEPDLNAPETVKDAIKKALDENKTHYASAKGLGELVEAIVAYFKRTQALDLKADNVIITNGVTEAVKIAMDVFINEGDKIIVPSPFFGLYEMTAAIAGAELVTLDTSQTDFKLTPKALERSLDANPETRLVLLNYPNNPIGNTYTKDEIRELAEVIKRYDVFVISDEIYSDMIYDQDHYSIYNEIPNQTIYLNGPSKSYAMTGLRIGFIHMPDGYVTQGLVSHQTMVTSVSTPDQHGAIAAYNACDDFVVEARDKFKSRRDLLLEELPKIGLEFVHPAGAFYIFIKAPESYNGDDKQFALDLAHKAKVGVIPGFAFGNAGKGYVRFSYASSYESIQEGLKRLKTFVDQLD</sequence>
<dbReference type="InterPro" id="IPR004839">
    <property type="entry name" value="Aminotransferase_I/II_large"/>
</dbReference>
<dbReference type="GO" id="GO:0030170">
    <property type="term" value="F:pyridoxal phosphate binding"/>
    <property type="evidence" value="ECO:0007669"/>
    <property type="project" value="InterPro"/>
</dbReference>
<dbReference type="InterPro" id="IPR050596">
    <property type="entry name" value="AspAT/PAT-like"/>
</dbReference>
<proteinExistence type="inferred from homology"/>
<dbReference type="Gene3D" id="3.90.1150.10">
    <property type="entry name" value="Aspartate Aminotransferase, domain 1"/>
    <property type="match status" value="1"/>
</dbReference>
<evidence type="ECO:0000256" key="4">
    <source>
        <dbReference type="ARBA" id="ARBA00022679"/>
    </source>
</evidence>
<organism evidence="7 8">
    <name type="scientific">Aerococcus urinae</name>
    <dbReference type="NCBI Taxonomy" id="1376"/>
    <lineage>
        <taxon>Bacteria</taxon>
        <taxon>Bacillati</taxon>
        <taxon>Bacillota</taxon>
        <taxon>Bacilli</taxon>
        <taxon>Lactobacillales</taxon>
        <taxon>Aerococcaceae</taxon>
        <taxon>Aerococcus</taxon>
    </lineage>
</organism>
<keyword evidence="3 7" id="KW-0032">Aminotransferase</keyword>
<evidence type="ECO:0000313" key="7">
    <source>
        <dbReference type="EMBL" id="QPS02006.1"/>
    </source>
</evidence>
<dbReference type="InterPro" id="IPR015422">
    <property type="entry name" value="PyrdxlP-dep_Trfase_small"/>
</dbReference>
<dbReference type="KEGG" id="aun:AWM73_07270"/>
<dbReference type="SUPFAM" id="SSF53383">
    <property type="entry name" value="PLP-dependent transferases"/>
    <property type="match status" value="1"/>
</dbReference>
<keyword evidence="5" id="KW-0663">Pyridoxal phosphate</keyword>
<dbReference type="InterPro" id="IPR015421">
    <property type="entry name" value="PyrdxlP-dep_Trfase_major"/>
</dbReference>
<evidence type="ECO:0000256" key="3">
    <source>
        <dbReference type="ARBA" id="ARBA00022576"/>
    </source>
</evidence>
<name>A0A0X8FFD2_9LACT</name>
<comment type="similarity">
    <text evidence="2">Belongs to the class-I pyridoxal-phosphate-dependent aminotransferase family.</text>
</comment>